<dbReference type="PANTHER" id="PTHR35089">
    <property type="entry name" value="CHAPERONE PROTEIN SKP"/>
    <property type="match status" value="1"/>
</dbReference>
<dbReference type="GO" id="GO:0005829">
    <property type="term" value="C:cytosol"/>
    <property type="evidence" value="ECO:0007669"/>
    <property type="project" value="TreeGrafter"/>
</dbReference>
<dbReference type="EMBL" id="FMWD01000003">
    <property type="protein sequence ID" value="SCZ55843.1"/>
    <property type="molecule type" value="Genomic_DNA"/>
</dbReference>
<dbReference type="SUPFAM" id="SSF111384">
    <property type="entry name" value="OmpH-like"/>
    <property type="match status" value="1"/>
</dbReference>
<gene>
    <name evidence="5" type="ORF">SAMN03097708_01210</name>
</gene>
<dbReference type="SMART" id="SM00935">
    <property type="entry name" value="OmpH"/>
    <property type="match status" value="1"/>
</dbReference>
<evidence type="ECO:0000256" key="1">
    <source>
        <dbReference type="ARBA" id="ARBA00022729"/>
    </source>
</evidence>
<proteinExistence type="inferred from homology"/>
<dbReference type="GO" id="GO:0051082">
    <property type="term" value="F:unfolded protein binding"/>
    <property type="evidence" value="ECO:0007669"/>
    <property type="project" value="InterPro"/>
</dbReference>
<feature type="signal peptide" evidence="4">
    <location>
        <begin position="1"/>
        <end position="29"/>
    </location>
</feature>
<dbReference type="PIRSF" id="PIRSF002094">
    <property type="entry name" value="OMP26_Skp"/>
    <property type="match status" value="1"/>
</dbReference>
<reference evidence="5 6" key="1">
    <citation type="submission" date="2016-10" db="EMBL/GenBank/DDBJ databases">
        <authorList>
            <person name="de Groot N.N."/>
        </authorList>
    </citation>
    <scope>NUCLEOTIDE SEQUENCE [LARGE SCALE GENOMIC DNA]</scope>
    <source>
        <strain evidence="5 6">HLD2</strain>
    </source>
</reference>
<feature type="coiled-coil region" evidence="3">
    <location>
        <begin position="74"/>
        <end position="113"/>
    </location>
</feature>
<dbReference type="GO" id="GO:0050821">
    <property type="term" value="P:protein stabilization"/>
    <property type="evidence" value="ECO:0007669"/>
    <property type="project" value="TreeGrafter"/>
</dbReference>
<name>A0A1G5Q213_9GAMM</name>
<keyword evidence="3" id="KW-0175">Coiled coil</keyword>
<dbReference type="Gene3D" id="3.30.910.20">
    <property type="entry name" value="Skp domain"/>
    <property type="match status" value="1"/>
</dbReference>
<dbReference type="InterPro" id="IPR024930">
    <property type="entry name" value="Skp_dom_sf"/>
</dbReference>
<organism evidence="5 6">
    <name type="scientific">Thiohalomonas denitrificans</name>
    <dbReference type="NCBI Taxonomy" id="415747"/>
    <lineage>
        <taxon>Bacteria</taxon>
        <taxon>Pseudomonadati</taxon>
        <taxon>Pseudomonadota</taxon>
        <taxon>Gammaproteobacteria</taxon>
        <taxon>Thiohalomonadales</taxon>
        <taxon>Thiohalomonadaceae</taxon>
        <taxon>Thiohalomonas</taxon>
    </lineage>
</organism>
<sequence length="173" mass="19980">MYRMKLVTSCKRVSAGALLAACFVFPVQAEGVRMVFVNTPEVLKEAPQAQEARERLKTEFAPRDEQLVRSGNALKELEERLERDGAVMSESERRKVERDIVSERRELKRSREEFNEDFNIRRNEEFSKLQRKVAKAITDLAKENGYDLVLEAGVVYASDKVDITERVVERLNN</sequence>
<dbReference type="InterPro" id="IPR005632">
    <property type="entry name" value="Chaperone_Skp"/>
</dbReference>
<dbReference type="STRING" id="415747.SAMN03097708_01210"/>
<evidence type="ECO:0000313" key="6">
    <source>
        <dbReference type="Proteomes" id="UP000199648"/>
    </source>
</evidence>
<dbReference type="Pfam" id="PF03938">
    <property type="entry name" value="OmpH"/>
    <property type="match status" value="1"/>
</dbReference>
<evidence type="ECO:0000256" key="3">
    <source>
        <dbReference type="SAM" id="Coils"/>
    </source>
</evidence>
<accession>A0A1G5Q213</accession>
<protein>
    <submittedName>
        <fullName evidence="5">Periplasmic chaperone for outer membrane proteins Skp</fullName>
    </submittedName>
</protein>
<dbReference type="Proteomes" id="UP000199648">
    <property type="component" value="Unassembled WGS sequence"/>
</dbReference>
<evidence type="ECO:0000256" key="4">
    <source>
        <dbReference type="SAM" id="SignalP"/>
    </source>
</evidence>
<dbReference type="RefSeq" id="WP_092993964.1">
    <property type="nucleotide sequence ID" value="NZ_FMWD01000003.1"/>
</dbReference>
<evidence type="ECO:0000256" key="2">
    <source>
        <dbReference type="PIRNR" id="PIRNR002094"/>
    </source>
</evidence>
<dbReference type="PANTHER" id="PTHR35089:SF1">
    <property type="entry name" value="CHAPERONE PROTEIN SKP"/>
    <property type="match status" value="1"/>
</dbReference>
<comment type="similarity">
    <text evidence="2">Belongs to the skp family.</text>
</comment>
<dbReference type="OrthoDB" id="5294628at2"/>
<feature type="chain" id="PRO_5011534250" evidence="4">
    <location>
        <begin position="30"/>
        <end position="173"/>
    </location>
</feature>
<evidence type="ECO:0000313" key="5">
    <source>
        <dbReference type="EMBL" id="SCZ55843.1"/>
    </source>
</evidence>
<keyword evidence="6" id="KW-1185">Reference proteome</keyword>
<dbReference type="AlphaFoldDB" id="A0A1G5Q213"/>
<keyword evidence="1 4" id="KW-0732">Signal</keyword>